<feature type="region of interest" description="Disordered" evidence="1">
    <location>
        <begin position="20"/>
        <end position="71"/>
    </location>
</feature>
<feature type="compositionally biased region" description="Basic and acidic residues" evidence="1">
    <location>
        <begin position="41"/>
        <end position="53"/>
    </location>
</feature>
<organism evidence="2 3">
    <name type="scientific">Sistotremastrum niveocremeum HHB9708</name>
    <dbReference type="NCBI Taxonomy" id="1314777"/>
    <lineage>
        <taxon>Eukaryota</taxon>
        <taxon>Fungi</taxon>
        <taxon>Dikarya</taxon>
        <taxon>Basidiomycota</taxon>
        <taxon>Agaricomycotina</taxon>
        <taxon>Agaricomycetes</taxon>
        <taxon>Sistotremastrales</taxon>
        <taxon>Sistotremastraceae</taxon>
        <taxon>Sertulicium</taxon>
        <taxon>Sertulicium niveocremeum</taxon>
    </lineage>
</organism>
<proteinExistence type="predicted"/>
<reference evidence="2 3" key="1">
    <citation type="journal article" date="2016" name="Mol. Biol. Evol.">
        <title>Comparative Genomics of Early-Diverging Mushroom-Forming Fungi Provides Insights into the Origins of Lignocellulose Decay Capabilities.</title>
        <authorList>
            <person name="Nagy L.G."/>
            <person name="Riley R."/>
            <person name="Tritt A."/>
            <person name="Adam C."/>
            <person name="Daum C."/>
            <person name="Floudas D."/>
            <person name="Sun H."/>
            <person name="Yadav J.S."/>
            <person name="Pangilinan J."/>
            <person name="Larsson K.H."/>
            <person name="Matsuura K."/>
            <person name="Barry K."/>
            <person name="Labutti K."/>
            <person name="Kuo R."/>
            <person name="Ohm R.A."/>
            <person name="Bhattacharya S.S."/>
            <person name="Shirouzu T."/>
            <person name="Yoshinaga Y."/>
            <person name="Martin F.M."/>
            <person name="Grigoriev I.V."/>
            <person name="Hibbett D.S."/>
        </authorList>
    </citation>
    <scope>NUCLEOTIDE SEQUENCE [LARGE SCALE GENOMIC DNA]</scope>
    <source>
        <strain evidence="2 3">HHB9708</strain>
    </source>
</reference>
<evidence type="ECO:0000313" key="3">
    <source>
        <dbReference type="Proteomes" id="UP000076722"/>
    </source>
</evidence>
<dbReference type="AlphaFoldDB" id="A0A164VKL1"/>
<sequence>MTRSGYGDIMLVHFPATLSTLRPPCRCSAPDRTSSDGDADQSSRVEPEPESGRLRSSGPANKAASASWPSPNREWDAAERVCLAPSVFISGQRRTQKRVSGTNREGFLHSSHGFELGSQSQAHLVPDDIIGNKLHSSNLDRLLPTNPTTDSPNRSFRLLIRRPPRRTAPRACPGLMSPI</sequence>
<evidence type="ECO:0000256" key="1">
    <source>
        <dbReference type="SAM" id="MobiDB-lite"/>
    </source>
</evidence>
<accession>A0A164VKL1</accession>
<name>A0A164VKL1_9AGAM</name>
<evidence type="ECO:0000313" key="2">
    <source>
        <dbReference type="EMBL" id="KZS94239.1"/>
    </source>
</evidence>
<gene>
    <name evidence="2" type="ORF">SISNIDRAFT_62745</name>
</gene>
<keyword evidence="3" id="KW-1185">Reference proteome</keyword>
<dbReference type="Proteomes" id="UP000076722">
    <property type="component" value="Unassembled WGS sequence"/>
</dbReference>
<protein>
    <submittedName>
        <fullName evidence="2">Uncharacterized protein</fullName>
    </submittedName>
</protein>
<dbReference type="EMBL" id="KV419405">
    <property type="protein sequence ID" value="KZS94239.1"/>
    <property type="molecule type" value="Genomic_DNA"/>
</dbReference>